<dbReference type="InterPro" id="IPR005761">
    <property type="entry name" value="UDP-N-AcMur-Glu-dNH2Pim_ligase"/>
</dbReference>
<evidence type="ECO:0000256" key="4">
    <source>
        <dbReference type="ARBA" id="ARBA00022984"/>
    </source>
</evidence>
<feature type="modified residue" description="N6-carboxylysine" evidence="7">
    <location>
        <position position="219"/>
    </location>
</feature>
<keyword evidence="7 12" id="KW-0436">Ligase</keyword>
<evidence type="ECO:0000256" key="3">
    <source>
        <dbReference type="ARBA" id="ARBA00022960"/>
    </source>
</evidence>
<comment type="pathway">
    <text evidence="7 8">Cell wall biogenesis; peptidoglycan biosynthesis.</text>
</comment>
<gene>
    <name evidence="7" type="primary">murE</name>
    <name evidence="12" type="ORF">DI536_13840</name>
</gene>
<dbReference type="PANTHER" id="PTHR23135">
    <property type="entry name" value="MUR LIGASE FAMILY MEMBER"/>
    <property type="match status" value="1"/>
</dbReference>
<feature type="binding site" evidence="7">
    <location>
        <begin position="110"/>
        <end position="116"/>
    </location>
    <ligand>
        <name>ATP</name>
        <dbReference type="ChEBI" id="CHEBI:30616"/>
    </ligand>
</feature>
<evidence type="ECO:0000259" key="10">
    <source>
        <dbReference type="Pfam" id="PF02875"/>
    </source>
</evidence>
<accession>A0A2W5VQA7</accession>
<feature type="binding site" evidence="7">
    <location>
        <begin position="405"/>
        <end position="408"/>
    </location>
    <ligand>
        <name>meso-2,6-diaminopimelate</name>
        <dbReference type="ChEBI" id="CHEBI:57791"/>
    </ligand>
</feature>
<dbReference type="Gene3D" id="3.40.1190.10">
    <property type="entry name" value="Mur-like, catalytic domain"/>
    <property type="match status" value="1"/>
</dbReference>
<feature type="domain" description="Mur ligase N-terminal catalytic" evidence="9">
    <location>
        <begin position="24"/>
        <end position="69"/>
    </location>
</feature>
<feature type="domain" description="Mur ligase central" evidence="11">
    <location>
        <begin position="108"/>
        <end position="311"/>
    </location>
</feature>
<dbReference type="InterPro" id="IPR000713">
    <property type="entry name" value="Mur_ligase_N"/>
</dbReference>
<evidence type="ECO:0000256" key="8">
    <source>
        <dbReference type="RuleBase" id="RU004135"/>
    </source>
</evidence>
<feature type="binding site" evidence="7">
    <location>
        <position position="470"/>
    </location>
    <ligand>
        <name>meso-2,6-diaminopimelate</name>
        <dbReference type="ChEBI" id="CHEBI:57791"/>
    </ligand>
</feature>
<dbReference type="InterPro" id="IPR036565">
    <property type="entry name" value="Mur-like_cat_sf"/>
</dbReference>
<comment type="function">
    <text evidence="7">Catalyzes the addition of meso-diaminopimelic acid to the nucleotide precursor UDP-N-acetylmuramoyl-L-alanyl-D-glutamate (UMAG) in the biosynthesis of bacterial cell-wall peptidoglycan.</text>
</comment>
<name>A0A2W5VQA7_9BACT</name>
<evidence type="ECO:0000256" key="6">
    <source>
        <dbReference type="ARBA" id="ARBA00023316"/>
    </source>
</evidence>
<keyword evidence="5 7" id="KW-0131">Cell cycle</keyword>
<dbReference type="PANTHER" id="PTHR23135:SF4">
    <property type="entry name" value="UDP-N-ACETYLMURAMOYL-L-ALANYL-D-GLUTAMATE--2,6-DIAMINOPIMELATE LIGASE MURE HOMOLOG, CHLOROPLASTIC"/>
    <property type="match status" value="1"/>
</dbReference>
<dbReference type="InterPro" id="IPR036615">
    <property type="entry name" value="Mur_ligase_C_dom_sf"/>
</dbReference>
<feature type="binding site" evidence="7">
    <location>
        <begin position="152"/>
        <end position="153"/>
    </location>
    <ligand>
        <name>UDP-N-acetyl-alpha-D-muramoyl-L-alanyl-D-glutamate</name>
        <dbReference type="ChEBI" id="CHEBI:83900"/>
    </ligand>
</feature>
<keyword evidence="2 7" id="KW-0132">Cell division</keyword>
<comment type="subcellular location">
    <subcellularLocation>
        <location evidence="7 8">Cytoplasm</location>
    </subcellularLocation>
</comment>
<dbReference type="GO" id="GO:0005737">
    <property type="term" value="C:cytoplasm"/>
    <property type="evidence" value="ECO:0007669"/>
    <property type="project" value="UniProtKB-SubCell"/>
</dbReference>
<keyword evidence="7" id="KW-0067">ATP-binding</keyword>
<comment type="caution">
    <text evidence="12">The sequence shown here is derived from an EMBL/GenBank/DDBJ whole genome shotgun (WGS) entry which is preliminary data.</text>
</comment>
<dbReference type="GO" id="GO:0008360">
    <property type="term" value="P:regulation of cell shape"/>
    <property type="evidence" value="ECO:0007669"/>
    <property type="project" value="UniProtKB-KW"/>
</dbReference>
<dbReference type="InterPro" id="IPR013221">
    <property type="entry name" value="Mur_ligase_cen"/>
</dbReference>
<evidence type="ECO:0000259" key="11">
    <source>
        <dbReference type="Pfam" id="PF08245"/>
    </source>
</evidence>
<evidence type="ECO:0000256" key="1">
    <source>
        <dbReference type="ARBA" id="ARBA00005898"/>
    </source>
</evidence>
<comment type="PTM">
    <text evidence="7">Carboxylation is probably crucial for Mg(2+) binding and, consequently, for the gamma-phosphate positioning of ATP.</text>
</comment>
<feature type="binding site" evidence="7">
    <location>
        <position position="179"/>
    </location>
    <ligand>
        <name>UDP-N-acetyl-alpha-D-muramoyl-L-alanyl-D-glutamate</name>
        <dbReference type="ChEBI" id="CHEBI:83900"/>
    </ligand>
</feature>
<dbReference type="SUPFAM" id="SSF63418">
    <property type="entry name" value="MurE/MurF N-terminal domain"/>
    <property type="match status" value="1"/>
</dbReference>
<feature type="binding site" evidence="7">
    <location>
        <position position="474"/>
    </location>
    <ligand>
        <name>meso-2,6-diaminopimelate</name>
        <dbReference type="ChEBI" id="CHEBI:57791"/>
    </ligand>
</feature>
<dbReference type="Pfam" id="PF02875">
    <property type="entry name" value="Mur_ligase_C"/>
    <property type="match status" value="1"/>
</dbReference>
<evidence type="ECO:0000313" key="12">
    <source>
        <dbReference type="EMBL" id="PZR12661.1"/>
    </source>
</evidence>
<comment type="cofactor">
    <cofactor evidence="7">
        <name>Mg(2+)</name>
        <dbReference type="ChEBI" id="CHEBI:18420"/>
    </cofactor>
</comment>
<dbReference type="Pfam" id="PF08245">
    <property type="entry name" value="Mur_ligase_M"/>
    <property type="match status" value="1"/>
</dbReference>
<dbReference type="Proteomes" id="UP000249061">
    <property type="component" value="Unassembled WGS sequence"/>
</dbReference>
<keyword evidence="4 7" id="KW-0573">Peptidoglycan synthesis</keyword>
<dbReference type="GO" id="GO:0051301">
    <property type="term" value="P:cell division"/>
    <property type="evidence" value="ECO:0007669"/>
    <property type="project" value="UniProtKB-KW"/>
</dbReference>
<feature type="binding site" evidence="7">
    <location>
        <position position="382"/>
    </location>
    <ligand>
        <name>meso-2,6-diaminopimelate</name>
        <dbReference type="ChEBI" id="CHEBI:57791"/>
    </ligand>
</feature>
<evidence type="ECO:0000256" key="7">
    <source>
        <dbReference type="HAMAP-Rule" id="MF_00208"/>
    </source>
</evidence>
<evidence type="ECO:0000313" key="13">
    <source>
        <dbReference type="Proteomes" id="UP000249061"/>
    </source>
</evidence>
<dbReference type="EC" id="6.3.2.13" evidence="7"/>
<keyword evidence="6 7" id="KW-0961">Cell wall biogenesis/degradation</keyword>
<keyword evidence="7" id="KW-0460">Magnesium</keyword>
<dbReference type="GO" id="GO:0009252">
    <property type="term" value="P:peptidoglycan biosynthetic process"/>
    <property type="evidence" value="ECO:0007669"/>
    <property type="project" value="UniProtKB-UniRule"/>
</dbReference>
<dbReference type="Gene3D" id="3.90.190.20">
    <property type="entry name" value="Mur ligase, C-terminal domain"/>
    <property type="match status" value="1"/>
</dbReference>
<proteinExistence type="inferred from homology"/>
<dbReference type="Gene3D" id="3.40.1390.10">
    <property type="entry name" value="MurE/MurF, N-terminal domain"/>
    <property type="match status" value="1"/>
</dbReference>
<comment type="similarity">
    <text evidence="1 7">Belongs to the MurCDEF family. MurE subfamily.</text>
</comment>
<feature type="binding site" evidence="7">
    <location>
        <position position="185"/>
    </location>
    <ligand>
        <name>UDP-N-acetyl-alpha-D-muramoyl-L-alanyl-D-glutamate</name>
        <dbReference type="ChEBI" id="CHEBI:83900"/>
    </ligand>
</feature>
<dbReference type="GO" id="GO:0000287">
    <property type="term" value="F:magnesium ion binding"/>
    <property type="evidence" value="ECO:0007669"/>
    <property type="project" value="UniProtKB-UniRule"/>
</dbReference>
<keyword evidence="3 7" id="KW-0133">Cell shape</keyword>
<feature type="binding site" evidence="7">
    <location>
        <position position="187"/>
    </location>
    <ligand>
        <name>UDP-N-acetyl-alpha-D-muramoyl-L-alanyl-D-glutamate</name>
        <dbReference type="ChEBI" id="CHEBI:83900"/>
    </ligand>
</feature>
<evidence type="ECO:0000259" key="9">
    <source>
        <dbReference type="Pfam" id="PF01225"/>
    </source>
</evidence>
<feature type="short sequence motif" description="Meso-diaminopimelate recognition motif" evidence="7">
    <location>
        <begin position="405"/>
        <end position="408"/>
    </location>
</feature>
<dbReference type="NCBIfam" id="TIGR01085">
    <property type="entry name" value="murE"/>
    <property type="match status" value="1"/>
</dbReference>
<feature type="domain" description="Mur ligase C-terminal" evidence="10">
    <location>
        <begin position="334"/>
        <end position="472"/>
    </location>
</feature>
<dbReference type="AlphaFoldDB" id="A0A2W5VQA7"/>
<dbReference type="GO" id="GO:0071555">
    <property type="term" value="P:cell wall organization"/>
    <property type="evidence" value="ECO:0007669"/>
    <property type="project" value="UniProtKB-KW"/>
</dbReference>
<comment type="caution">
    <text evidence="7">Lacks conserved residue(s) required for the propagation of feature annotation.</text>
</comment>
<dbReference type="NCBIfam" id="NF001124">
    <property type="entry name" value="PRK00139.1-2"/>
    <property type="match status" value="1"/>
</dbReference>
<keyword evidence="7" id="KW-0963">Cytoplasm</keyword>
<keyword evidence="7" id="KW-0547">Nucleotide-binding</keyword>
<dbReference type="NCBIfam" id="NF001126">
    <property type="entry name" value="PRK00139.1-4"/>
    <property type="match status" value="1"/>
</dbReference>
<evidence type="ECO:0000256" key="2">
    <source>
        <dbReference type="ARBA" id="ARBA00022618"/>
    </source>
</evidence>
<organism evidence="12 13">
    <name type="scientific">Archangium gephyra</name>
    <dbReference type="NCBI Taxonomy" id="48"/>
    <lineage>
        <taxon>Bacteria</taxon>
        <taxon>Pseudomonadati</taxon>
        <taxon>Myxococcota</taxon>
        <taxon>Myxococcia</taxon>
        <taxon>Myxococcales</taxon>
        <taxon>Cystobacterineae</taxon>
        <taxon>Archangiaceae</taxon>
        <taxon>Archangium</taxon>
    </lineage>
</organism>
<feature type="binding site" evidence="7">
    <location>
        <position position="31"/>
    </location>
    <ligand>
        <name>UDP-N-acetyl-alpha-D-muramoyl-L-alanyl-D-glutamate</name>
        <dbReference type="ChEBI" id="CHEBI:83900"/>
    </ligand>
</feature>
<dbReference type="SUPFAM" id="SSF53244">
    <property type="entry name" value="MurD-like peptide ligases, peptide-binding domain"/>
    <property type="match status" value="1"/>
</dbReference>
<dbReference type="Pfam" id="PF01225">
    <property type="entry name" value="Mur_ligase"/>
    <property type="match status" value="1"/>
</dbReference>
<dbReference type="GO" id="GO:0005524">
    <property type="term" value="F:ATP binding"/>
    <property type="evidence" value="ECO:0007669"/>
    <property type="project" value="UniProtKB-UniRule"/>
</dbReference>
<evidence type="ECO:0000256" key="5">
    <source>
        <dbReference type="ARBA" id="ARBA00023306"/>
    </source>
</evidence>
<dbReference type="EMBL" id="QFQP01000011">
    <property type="protein sequence ID" value="PZR12661.1"/>
    <property type="molecule type" value="Genomic_DNA"/>
</dbReference>
<dbReference type="GO" id="GO:0008765">
    <property type="term" value="F:UDP-N-acetylmuramoylalanyl-D-glutamate-2,6-diaminopimelate ligase activity"/>
    <property type="evidence" value="ECO:0007669"/>
    <property type="project" value="UniProtKB-UniRule"/>
</dbReference>
<dbReference type="UniPathway" id="UPA00219"/>
<dbReference type="InterPro" id="IPR035911">
    <property type="entry name" value="MurE/MurF_N"/>
</dbReference>
<dbReference type="InterPro" id="IPR004101">
    <property type="entry name" value="Mur_ligase_C"/>
</dbReference>
<dbReference type="HAMAP" id="MF_00208">
    <property type="entry name" value="MurE"/>
    <property type="match status" value="1"/>
</dbReference>
<protein>
    <recommendedName>
        <fullName evidence="7">UDP-N-acetylmuramoyl-L-alanyl-D-glutamate--2,6-diaminopimelate ligase</fullName>
        <ecNumber evidence="7">6.3.2.13</ecNumber>
    </recommendedName>
    <alternativeName>
        <fullName evidence="7">Meso-A2pm-adding enzyme</fullName>
    </alternativeName>
    <alternativeName>
        <fullName evidence="7">Meso-diaminopimelate-adding enzyme</fullName>
    </alternativeName>
    <alternativeName>
        <fullName evidence="7">UDP-MurNAc-L-Ala-D-Glu:meso-diaminopimelate ligase</fullName>
    </alternativeName>
    <alternativeName>
        <fullName evidence="7">UDP-MurNAc-tripeptide synthetase</fullName>
    </alternativeName>
    <alternativeName>
        <fullName evidence="7">UDP-N-acetylmuramyl-tripeptide synthetase</fullName>
    </alternativeName>
</protein>
<comment type="catalytic activity">
    <reaction evidence="7">
        <text>UDP-N-acetyl-alpha-D-muramoyl-L-alanyl-D-glutamate + meso-2,6-diaminopimelate + ATP = UDP-N-acetyl-alpha-D-muramoyl-L-alanyl-gamma-D-glutamyl-meso-2,6-diaminopimelate + ADP + phosphate + H(+)</text>
        <dbReference type="Rhea" id="RHEA:23676"/>
        <dbReference type="ChEBI" id="CHEBI:15378"/>
        <dbReference type="ChEBI" id="CHEBI:30616"/>
        <dbReference type="ChEBI" id="CHEBI:43474"/>
        <dbReference type="ChEBI" id="CHEBI:57791"/>
        <dbReference type="ChEBI" id="CHEBI:83900"/>
        <dbReference type="ChEBI" id="CHEBI:83905"/>
        <dbReference type="ChEBI" id="CHEBI:456216"/>
        <dbReference type="EC" id="6.3.2.13"/>
    </reaction>
</comment>
<dbReference type="SUPFAM" id="SSF53623">
    <property type="entry name" value="MurD-like peptide ligases, catalytic domain"/>
    <property type="match status" value="1"/>
</dbReference>
<sequence length="498" mass="52953">MKLTELLAGVGTEPVASTKAKADVTGITADSRSVKPGDLFIAVPGTKADGVQFAHEAVQRGAVAVLAEKTIGGLSVPLFVTPSVRKAMALVAGNFYGNPARDMTMLGVTGTNGKTTTAWLVESICAAGMNNVGLFGTIKVRYGGNSIEPTHTTPDAISLHKTLREMADAGVDTVVMEVSSHALAQDRVHGITFRSAGFTNLSRDHLDYHKDMEVYFQAKRRLFTENLSAGGLAVVNADDTYTNRVYNEMKQLKRQSWKFSRAGNGELSASNVEYTTKGIKATLKTPAGDIAIKSALIGAHNLDNILCATGIALAAGASRRDVQDGIERVIRVPGRMERVENGGITAFVDYAHTDDALAKAVESSRAVTKGKLIVVFGCGGDRDEGKRPLMGEVAAQADIPIVTSDNPRSEDPDDIIQDIIPGLEKGELRRMSPAKARTGERGYLVEADRKAAIALAISLAKPGDTILIAGKGHETYQEVKGHKSHFDDLEEASKALGV</sequence>
<reference evidence="12 13" key="1">
    <citation type="submission" date="2017-08" db="EMBL/GenBank/DDBJ databases">
        <title>Infants hospitalized years apart are colonized by the same room-sourced microbial strains.</title>
        <authorList>
            <person name="Brooks B."/>
            <person name="Olm M.R."/>
            <person name="Firek B.A."/>
            <person name="Baker R."/>
            <person name="Thomas B.C."/>
            <person name="Morowitz M.J."/>
            <person name="Banfield J.F."/>
        </authorList>
    </citation>
    <scope>NUCLEOTIDE SEQUENCE [LARGE SCALE GENOMIC DNA]</scope>
    <source>
        <strain evidence="12">S2_003_000_R2_14</strain>
    </source>
</reference>